<dbReference type="Pfam" id="PF10469">
    <property type="entry name" value="AKAP7_NLS"/>
    <property type="match status" value="1"/>
</dbReference>
<gene>
    <name evidence="3" type="ORF">CTheo_8283</name>
</gene>
<accession>A0A5N5Q931</accession>
<evidence type="ECO:0000259" key="2">
    <source>
        <dbReference type="Pfam" id="PF10469"/>
    </source>
</evidence>
<dbReference type="GO" id="GO:0006355">
    <property type="term" value="P:regulation of DNA-templated transcription"/>
    <property type="evidence" value="ECO:0007669"/>
    <property type="project" value="TreeGrafter"/>
</dbReference>
<dbReference type="GO" id="GO:0006307">
    <property type="term" value="P:DNA alkylation repair"/>
    <property type="evidence" value="ECO:0007669"/>
    <property type="project" value="InterPro"/>
</dbReference>
<evidence type="ECO:0000256" key="1">
    <source>
        <dbReference type="SAM" id="MobiDB-lite"/>
    </source>
</evidence>
<feature type="domain" description="A-kinase anchor protein 7-like phosphoesterase" evidence="2">
    <location>
        <begin position="48"/>
        <end position="112"/>
    </location>
</feature>
<feature type="compositionally biased region" description="Basic residues" evidence="1">
    <location>
        <begin position="17"/>
        <end position="31"/>
    </location>
</feature>
<dbReference type="AlphaFoldDB" id="A0A5N5Q931"/>
<organism evidence="3 4">
    <name type="scientific">Ceratobasidium theobromae</name>
    <dbReference type="NCBI Taxonomy" id="1582974"/>
    <lineage>
        <taxon>Eukaryota</taxon>
        <taxon>Fungi</taxon>
        <taxon>Dikarya</taxon>
        <taxon>Basidiomycota</taxon>
        <taxon>Agaricomycotina</taxon>
        <taxon>Agaricomycetes</taxon>
        <taxon>Cantharellales</taxon>
        <taxon>Ceratobasidiaceae</taxon>
        <taxon>Ceratobasidium</taxon>
    </lineage>
</organism>
<dbReference type="OrthoDB" id="277832at2759"/>
<dbReference type="Gene3D" id="3.90.1140.10">
    <property type="entry name" value="Cyclic phosphodiesterase"/>
    <property type="match status" value="1"/>
</dbReference>
<feature type="compositionally biased region" description="Polar residues" evidence="1">
    <location>
        <begin position="1"/>
        <end position="13"/>
    </location>
</feature>
<dbReference type="PANTHER" id="PTHR13360:SF1">
    <property type="entry name" value="ACTIVATING SIGNAL COINTEGRATOR 1 COMPLEX SUBUNIT 1"/>
    <property type="match status" value="1"/>
</dbReference>
<dbReference type="PANTHER" id="PTHR13360">
    <property type="entry name" value="ACTIVATING SIGNAL COINTEGRATOR 1 COMPLEX SUBUNIT 1"/>
    <property type="match status" value="1"/>
</dbReference>
<comment type="caution">
    <text evidence="3">The sequence shown here is derived from an EMBL/GenBank/DDBJ whole genome shotgun (WGS) entry which is preliminary data.</text>
</comment>
<name>A0A5N5Q931_9AGAM</name>
<reference evidence="3 4" key="1">
    <citation type="journal article" date="2019" name="Fungal Biol. Biotechnol.">
        <title>Draft genome sequence of fastidious pathogen Ceratobasidium theobromae, which causes vascular-streak dieback in Theobroma cacao.</title>
        <authorList>
            <person name="Ali S.S."/>
            <person name="Asman A."/>
            <person name="Shao J."/>
            <person name="Firmansyah A.P."/>
            <person name="Susilo A.W."/>
            <person name="Rosmana A."/>
            <person name="McMahon P."/>
            <person name="Junaid M."/>
            <person name="Guest D."/>
            <person name="Kheng T.Y."/>
            <person name="Meinhardt L.W."/>
            <person name="Bailey B.A."/>
        </authorList>
    </citation>
    <scope>NUCLEOTIDE SEQUENCE [LARGE SCALE GENOMIC DNA]</scope>
    <source>
        <strain evidence="3 4">CT2</strain>
    </source>
</reference>
<dbReference type="InterPro" id="IPR019510">
    <property type="entry name" value="AKAP7-like_phosphoesterase"/>
</dbReference>
<feature type="compositionally biased region" description="Polar residues" evidence="1">
    <location>
        <begin position="117"/>
        <end position="126"/>
    </location>
</feature>
<evidence type="ECO:0000313" key="3">
    <source>
        <dbReference type="EMBL" id="KAB5588272.1"/>
    </source>
</evidence>
<proteinExistence type="predicted"/>
<dbReference type="Proteomes" id="UP000383932">
    <property type="component" value="Unassembled WGS sequence"/>
</dbReference>
<dbReference type="InterPro" id="IPR009210">
    <property type="entry name" value="ASCC1"/>
</dbReference>
<feature type="region of interest" description="Disordered" evidence="1">
    <location>
        <begin position="1"/>
        <end position="51"/>
    </location>
</feature>
<dbReference type="EMBL" id="SSOP01000505">
    <property type="protein sequence ID" value="KAB5588272.1"/>
    <property type="molecule type" value="Genomic_DNA"/>
</dbReference>
<protein>
    <recommendedName>
        <fullName evidence="2">A-kinase anchor protein 7-like phosphoesterase domain-containing protein</fullName>
    </recommendedName>
</protein>
<dbReference type="GO" id="GO:0005634">
    <property type="term" value="C:nucleus"/>
    <property type="evidence" value="ECO:0007669"/>
    <property type="project" value="TreeGrafter"/>
</dbReference>
<feature type="region of interest" description="Disordered" evidence="1">
    <location>
        <begin position="105"/>
        <end position="137"/>
    </location>
</feature>
<keyword evidence="4" id="KW-1185">Reference proteome</keyword>
<evidence type="ECO:0000313" key="4">
    <source>
        <dbReference type="Proteomes" id="UP000383932"/>
    </source>
</evidence>
<sequence length="277" mass="30085">MAETTQANSNIDSNARGRYRKPRGGAKRQRGGRGSAPRGRPQKGNDRPTHFISVPLDHIKAFTSQISNLTDELLAVSPPITGLDSSIVISPARLHLTLGVMNLAPDEDQSEGHKSSRAQGPSTGNETPPPDWSEPPKTISQAVGLLQSLKPEIEEILSNQPLQLNLDELTVMRRSEEGNADVMYIGPAAGVVRTEEHSQSLHCTILNTSHRKPPSRNGGQRVPFSMAQIEEAIARNPQVTGTLLTGSAPLAVRELNICRMGSYDPRGRYVRVGGIEW</sequence>